<dbReference type="UniPathway" id="UPA00538">
    <property type="reaction ID" value="UER00592"/>
</dbReference>
<comment type="caution">
    <text evidence="7">The sequence shown here is derived from an EMBL/GenBank/DDBJ whole genome shotgun (WGS) entry which is preliminary data.</text>
</comment>
<dbReference type="AlphaFoldDB" id="A0A0L6V8T1"/>
<evidence type="ECO:0000313" key="8">
    <source>
        <dbReference type="Proteomes" id="UP000037035"/>
    </source>
</evidence>
<evidence type="ECO:0000256" key="1">
    <source>
        <dbReference type="ARBA" id="ARBA00004821"/>
    </source>
</evidence>
<dbReference type="Pfam" id="PF21948">
    <property type="entry name" value="LplA-B_cat"/>
    <property type="match status" value="1"/>
</dbReference>
<dbReference type="InterPro" id="IPR045864">
    <property type="entry name" value="aa-tRNA-synth_II/BPL/LPL"/>
</dbReference>
<dbReference type="GO" id="GO:0009249">
    <property type="term" value="P:protein lipoylation"/>
    <property type="evidence" value="ECO:0007669"/>
    <property type="project" value="InterPro"/>
</dbReference>
<accession>A0A0L6V8T1</accession>
<reference evidence="7 8" key="1">
    <citation type="submission" date="2015-08" db="EMBL/GenBank/DDBJ databases">
        <title>Next Generation Sequencing and Analysis of the Genome of Puccinia sorghi L Schw, the Causal Agent of Maize Common Rust.</title>
        <authorList>
            <person name="Rochi L."/>
            <person name="Burguener G."/>
            <person name="Darino M."/>
            <person name="Turjanski A."/>
            <person name="Kreff E."/>
            <person name="Dieguez M.J."/>
            <person name="Sacco F."/>
        </authorList>
    </citation>
    <scope>NUCLEOTIDE SEQUENCE [LARGE SCALE GENOMIC DNA]</scope>
    <source>
        <strain evidence="7 8">RO10H11247</strain>
    </source>
</reference>
<dbReference type="EC" id="2.3.1.181" evidence="3"/>
<dbReference type="OrthoDB" id="19908at2759"/>
<keyword evidence="8" id="KW-1185">Reference proteome</keyword>
<sequence length="291" mass="33001">MTFSHIKTMPLVQTIRNNLLNHGQPFSIYHQTQPTSRPLIWTYLKAPVRYHKGYEFQNSLVRHKINNPTSPDWLILLQHYPVYTTGRRQLSDHQLKLEQARLASVNPTADFYLTQRGGQTTYHGPGQLVAYPILNLSLTNWNTRTYVDFLMNLLRSILVHPSLPQTILSLDPTKNPDLPVGIFIGSQWCKIASVGIQVRRRITCHGFALNIEKESELGFKHIVACGLENTQLTSIQSVLPPNLPSVNVLDLVQPTVDLFKELSGCIMKEMDSDCEALDPVGYNLVKNFVNS</sequence>
<dbReference type="InterPro" id="IPR020605">
    <property type="entry name" value="Octanoyltransferase_CS"/>
</dbReference>
<dbReference type="Proteomes" id="UP000037035">
    <property type="component" value="Unassembled WGS sequence"/>
</dbReference>
<dbReference type="SUPFAM" id="SSF55681">
    <property type="entry name" value="Class II aaRS and biotin synthetases"/>
    <property type="match status" value="1"/>
</dbReference>
<dbReference type="PROSITE" id="PS01313">
    <property type="entry name" value="LIPB"/>
    <property type="match status" value="1"/>
</dbReference>
<dbReference type="PANTHER" id="PTHR10993">
    <property type="entry name" value="OCTANOYLTRANSFERASE"/>
    <property type="match status" value="1"/>
</dbReference>
<dbReference type="InterPro" id="IPR004143">
    <property type="entry name" value="BPL_LPL_catalytic"/>
</dbReference>
<evidence type="ECO:0000256" key="3">
    <source>
        <dbReference type="ARBA" id="ARBA00012334"/>
    </source>
</evidence>
<feature type="domain" description="BPL/LPL catalytic" evidence="6">
    <location>
        <begin position="68"/>
        <end position="267"/>
    </location>
</feature>
<dbReference type="VEuPathDB" id="FungiDB:VP01_2382g2"/>
<protein>
    <recommendedName>
        <fullName evidence="3">lipoyl(octanoyl) transferase</fullName>
        <ecNumber evidence="3">2.3.1.181</ecNumber>
    </recommendedName>
</protein>
<dbReference type="GO" id="GO:0033819">
    <property type="term" value="F:lipoyl(octanoyl) transferase activity"/>
    <property type="evidence" value="ECO:0007669"/>
    <property type="project" value="UniProtKB-EC"/>
</dbReference>
<dbReference type="PANTHER" id="PTHR10993:SF7">
    <property type="entry name" value="LIPOYLTRANSFERASE 2, MITOCHONDRIAL-RELATED"/>
    <property type="match status" value="1"/>
</dbReference>
<comment type="similarity">
    <text evidence="2">Belongs to the LipB family.</text>
</comment>
<proteinExistence type="inferred from homology"/>
<evidence type="ECO:0000313" key="7">
    <source>
        <dbReference type="EMBL" id="KNZ56525.1"/>
    </source>
</evidence>
<evidence type="ECO:0000259" key="6">
    <source>
        <dbReference type="PROSITE" id="PS51733"/>
    </source>
</evidence>
<dbReference type="EMBL" id="LAVV01007261">
    <property type="protein sequence ID" value="KNZ56525.1"/>
    <property type="molecule type" value="Genomic_DNA"/>
</dbReference>
<evidence type="ECO:0000256" key="2">
    <source>
        <dbReference type="ARBA" id="ARBA00007907"/>
    </source>
</evidence>
<dbReference type="STRING" id="27349.A0A0L6V8T1"/>
<dbReference type="PROSITE" id="PS51733">
    <property type="entry name" value="BPL_LPL_CATALYTIC"/>
    <property type="match status" value="1"/>
</dbReference>
<name>A0A0L6V8T1_9BASI</name>
<evidence type="ECO:0000256" key="5">
    <source>
        <dbReference type="ARBA" id="ARBA00023315"/>
    </source>
</evidence>
<dbReference type="Gene3D" id="3.30.930.10">
    <property type="entry name" value="Bira Bifunctional Protein, Domain 2"/>
    <property type="match status" value="1"/>
</dbReference>
<keyword evidence="4 7" id="KW-0808">Transferase</keyword>
<keyword evidence="5 7" id="KW-0012">Acyltransferase</keyword>
<dbReference type="InterPro" id="IPR000544">
    <property type="entry name" value="Octanoyltransferase"/>
</dbReference>
<organism evidence="7 8">
    <name type="scientific">Puccinia sorghi</name>
    <dbReference type="NCBI Taxonomy" id="27349"/>
    <lineage>
        <taxon>Eukaryota</taxon>
        <taxon>Fungi</taxon>
        <taxon>Dikarya</taxon>
        <taxon>Basidiomycota</taxon>
        <taxon>Pucciniomycotina</taxon>
        <taxon>Pucciniomycetes</taxon>
        <taxon>Pucciniales</taxon>
        <taxon>Pucciniaceae</taxon>
        <taxon>Puccinia</taxon>
    </lineage>
</organism>
<evidence type="ECO:0000256" key="4">
    <source>
        <dbReference type="ARBA" id="ARBA00022679"/>
    </source>
</evidence>
<dbReference type="NCBIfam" id="TIGR00214">
    <property type="entry name" value="lipB"/>
    <property type="match status" value="1"/>
</dbReference>
<comment type="pathway">
    <text evidence="1">Protein modification; protein lipoylation via endogenous pathway; protein N(6)-(lipoyl)lysine from octanoyl-[acyl-carrier-protein]: step 1/2.</text>
</comment>
<gene>
    <name evidence="7" type="primary">lipB</name>
    <name evidence="7" type="ORF">VP01_2382g2</name>
</gene>